<feature type="transmembrane region" description="Helical" evidence="6">
    <location>
        <begin position="164"/>
        <end position="189"/>
    </location>
</feature>
<comment type="similarity">
    <text evidence="2">Belongs to the PIEZO (TC 1.A.75) family.</text>
</comment>
<dbReference type="GO" id="GO:0050982">
    <property type="term" value="P:detection of mechanical stimulus"/>
    <property type="evidence" value="ECO:0007669"/>
    <property type="project" value="TreeGrafter"/>
</dbReference>
<dbReference type="Pfam" id="PF24874">
    <property type="entry name" value="Piezo_THU9_anchor"/>
    <property type="match status" value="1"/>
</dbReference>
<feature type="domain" description="Piezo transmembrane helical unit" evidence="8">
    <location>
        <begin position="968"/>
        <end position="1092"/>
    </location>
</feature>
<dbReference type="PANTHER" id="PTHR13167:SF25">
    <property type="entry name" value="PIEZO-TYPE MECHANOSENSITIVE ION CHANNEL COMPONENT"/>
    <property type="match status" value="1"/>
</dbReference>
<feature type="transmembrane region" description="Helical" evidence="6">
    <location>
        <begin position="958"/>
        <end position="978"/>
    </location>
</feature>
<feature type="transmembrane region" description="Helical" evidence="6">
    <location>
        <begin position="45"/>
        <end position="68"/>
    </location>
</feature>
<sequence>MIENALLFGILICGIYPSLLSAIYVSVAFAYFFDVAFLKKNKHKIYKGLIGYSFIVIIWKFLAIIIFYSDKNSELFKGNDELLKVFGIFLSNHAYFDSDAALTIFPDLSVLLATIFLVKYTKKYDLWVKKKILDLHDKQETSEELGVLTDSPMERKKISFFWKIIAYLNYLLELFSVWITFLILFLIMLLSDLNFINFGRFFIICYFLSYLMIKMQKTINNSLRQVFVKWKFLTIYSFSTFAIRYLYQFCGYFYDINNDITGIIGLASFSVDSFYKIMICECIILCTLLFFSNNYQKISMHEDELSPIYSWIKSIEVKEVNLVKLFASLGKHFNLLLFLVIFLISIFRRLSISMLVYLFFIGRYCMKICYEYCKNIENEIEKDYSKDLLIRLKLWLQLFYLTIICILISYLSFIINFTDFGEGFLEYAQWFYFLFGFSVAPDDDLLIAQNYEYICILISLIIEKLCIEALQNNESRSALHSESYWKLLSLLKLFAEAIVPAMLLTIAFARITFISIIYVFTVIYMIFSATPDIRAKISNKVVVFMIWLEYILYLTNLGDDSPIPVPKIKGNPIPWIKEINWNSDYPEFLNVGVDFSQVKKTFGELFLLIVIQAYFIYLSNLGTELQVLPLDRAMSRTSKLSMKILIFIKNVIYSSCHYFSLFISLLFVIQSPGLISLVFCLFCLFFIFKANDIYKSQEKFEQYRQAFKNYLIIFIIIELTLQIIYQIPLHSYYPSVFKEILEAFGLVQLWSAGESGIGSTNIQRKRIFLKVYSFGLLLLAYRIMKNSDFQVYINKKREKFNGKAILIGIKMAQKFNDKRVRKNNQYIAKKEKFENELRKLDYMINSWNNIFYGNESGRVKIERSKTINQEAIDMNAELKIDAKRKFEKFLLYFINEVLFEKFINSLYHEPSVSNNDESVSCESVAEERSLYEINFSIEESSENDFEKNKIFQMKFKDYFIAILLGILSNTESIVYFMFIMNHIIYASLESIVFPLSIFAYALLEYPRPRPIYFRIMTLYAQLVIIIKYIFQLSLWKLLFGDDVFKTYYDTGKIGFNLASNTYSENLINYVILDALCMLALYAHEYYLMRTGLSERSETEIESLEEAYARNSLEYPDMPIIHIDENQGFFKKIILKLNLFLQRLTPYNKDEKPGIDLYTPIILIQLWIFIYLLFFFSKMDWNYSSASNVFVTNSFPGRMVVALLFHLFIMLLDRFLYLKSTKKEVEIYIDQINIGWEWRSVGRFSLHILLVLTVHALVFWYFPINGNNGMSGTPYCLNLFEEKHCNNFQVNFALQWFYIFYVIYFILVTLQFQVGLPSLREVSFPLMRHTDKTSNIFFKIYRGLPFVFELRTVIDWSLTKTSLVFFDWLRFEDINAQLYQNQCDAESNKSHIKGQTIGIFSKIFIGGCVILFILASIFAPLIIFSSLNPIIYENSVKKMSIEIGIVTVNNNYYNIFTGSKASILKHITSKEWSELNFNSLNDVVATEKDITQIIQLETIPDNFWIISPTAKKLLCTSLTSYNSSFPDYYLQAIYSFERKYPASQTQVQNNKKKKLTNDQVHALANIICNNSNETFSCPKCFPEVIMIQSAGDAISPSFITDTDYYLQLDMKYAGNSSYWEAGFWWNGNFNGLKFYVISNNYSPVTLNFSLITFYISVVLLIGRILRSIVSGLAQNIVMTVMPNPKPLINLCEGIYVSRITGDLEREDELYHELIDIARSPEIIKIITGRSSIKNKNE</sequence>
<dbReference type="Pfam" id="PF12166">
    <property type="entry name" value="Piezo_cap"/>
    <property type="match status" value="1"/>
</dbReference>
<feature type="transmembrane region" description="Helical" evidence="6">
    <location>
        <begin position="497"/>
        <end position="525"/>
    </location>
</feature>
<feature type="transmembrane region" description="Helical" evidence="6">
    <location>
        <begin position="1295"/>
        <end position="1318"/>
    </location>
</feature>
<evidence type="ECO:0000259" key="9">
    <source>
        <dbReference type="Pfam" id="PF24874"/>
    </source>
</evidence>
<dbReference type="GO" id="GO:0005261">
    <property type="term" value="F:monoatomic cation channel activity"/>
    <property type="evidence" value="ECO:0007669"/>
    <property type="project" value="TreeGrafter"/>
</dbReference>
<gene>
    <name evidence="10" type="ORF">BSTOLATCC_MIC5176</name>
</gene>
<feature type="transmembrane region" description="Helical" evidence="6">
    <location>
        <begin position="394"/>
        <end position="415"/>
    </location>
</feature>
<dbReference type="GO" id="GO:0042391">
    <property type="term" value="P:regulation of membrane potential"/>
    <property type="evidence" value="ECO:0007669"/>
    <property type="project" value="TreeGrafter"/>
</dbReference>
<feature type="transmembrane region" description="Helical" evidence="6">
    <location>
        <begin position="767"/>
        <end position="784"/>
    </location>
</feature>
<feature type="domain" description="Piezo non-specific cation channel cap" evidence="7">
    <location>
        <begin position="1464"/>
        <end position="1727"/>
    </location>
</feature>
<reference evidence="10" key="1">
    <citation type="submission" date="2021-09" db="EMBL/GenBank/DDBJ databases">
        <authorList>
            <consortium name="AG Swart"/>
            <person name="Singh M."/>
            <person name="Singh A."/>
            <person name="Seah K."/>
            <person name="Emmerich C."/>
        </authorList>
    </citation>
    <scope>NUCLEOTIDE SEQUENCE</scope>
    <source>
        <strain evidence="10">ATCC30299</strain>
    </source>
</reference>
<protein>
    <recommendedName>
        <fullName evidence="12">Piezo non-specific cation channel R-Ras-binding domain-containing protein</fullName>
    </recommendedName>
</protein>
<dbReference type="PANTHER" id="PTHR13167">
    <property type="entry name" value="PIEZO-TYPE MECHANOSENSITIVE ION CHANNEL COMPONENT"/>
    <property type="match status" value="1"/>
</dbReference>
<feature type="transmembrane region" description="Helical" evidence="6">
    <location>
        <begin position="1402"/>
        <end position="1426"/>
    </location>
</feature>
<comment type="caution">
    <text evidence="10">The sequence shown here is derived from an EMBL/GenBank/DDBJ whole genome shotgun (WGS) entry which is preliminary data.</text>
</comment>
<evidence type="ECO:0000256" key="1">
    <source>
        <dbReference type="ARBA" id="ARBA00004141"/>
    </source>
</evidence>
<keyword evidence="4 6" id="KW-1133">Transmembrane helix</keyword>
<evidence type="ECO:0000313" key="10">
    <source>
        <dbReference type="EMBL" id="CAG9311917.1"/>
    </source>
</evidence>
<organism evidence="10 11">
    <name type="scientific">Blepharisma stoltei</name>
    <dbReference type="NCBI Taxonomy" id="1481888"/>
    <lineage>
        <taxon>Eukaryota</taxon>
        <taxon>Sar</taxon>
        <taxon>Alveolata</taxon>
        <taxon>Ciliophora</taxon>
        <taxon>Postciliodesmatophora</taxon>
        <taxon>Heterotrichea</taxon>
        <taxon>Heterotrichida</taxon>
        <taxon>Blepharismidae</taxon>
        <taxon>Blepharisma</taxon>
    </lineage>
</organism>
<feature type="transmembrane region" description="Helical" evidence="6">
    <location>
        <begin position="984"/>
        <end position="1003"/>
    </location>
</feature>
<feature type="transmembrane region" description="Helical" evidence="6">
    <location>
        <begin position="1156"/>
        <end position="1176"/>
    </location>
</feature>
<feature type="transmembrane region" description="Helical" evidence="6">
    <location>
        <begin position="709"/>
        <end position="727"/>
    </location>
</feature>
<feature type="transmembrane region" description="Helical" evidence="6">
    <location>
        <begin position="1066"/>
        <end position="1087"/>
    </location>
</feature>
<evidence type="ECO:0000256" key="6">
    <source>
        <dbReference type="SAM" id="Phobius"/>
    </source>
</evidence>
<proteinExistence type="inferred from homology"/>
<dbReference type="Pfam" id="PF23188">
    <property type="entry name" value="THU_Piezo1"/>
    <property type="match status" value="1"/>
</dbReference>
<evidence type="ECO:0000259" key="7">
    <source>
        <dbReference type="Pfam" id="PF12166"/>
    </source>
</evidence>
<feature type="transmembrane region" description="Helical" evidence="6">
    <location>
        <begin position="644"/>
        <end position="663"/>
    </location>
</feature>
<dbReference type="InterPro" id="IPR031334">
    <property type="entry name" value="Piezo_cap_dom"/>
</dbReference>
<evidence type="ECO:0000313" key="11">
    <source>
        <dbReference type="Proteomes" id="UP001162131"/>
    </source>
</evidence>
<feature type="transmembrane region" description="Helical" evidence="6">
    <location>
        <begin position="100"/>
        <end position="121"/>
    </location>
</feature>
<feature type="transmembrane region" description="Helical" evidence="6">
    <location>
        <begin position="1015"/>
        <end position="1035"/>
    </location>
</feature>
<dbReference type="Proteomes" id="UP001162131">
    <property type="component" value="Unassembled WGS sequence"/>
</dbReference>
<evidence type="ECO:0000256" key="4">
    <source>
        <dbReference type="ARBA" id="ARBA00022989"/>
    </source>
</evidence>
<evidence type="ECO:0000256" key="3">
    <source>
        <dbReference type="ARBA" id="ARBA00022692"/>
    </source>
</evidence>
<evidence type="ECO:0000259" key="8">
    <source>
        <dbReference type="Pfam" id="PF23188"/>
    </source>
</evidence>
<feature type="transmembrane region" description="Helical" evidence="6">
    <location>
        <begin position="1196"/>
        <end position="1216"/>
    </location>
</feature>
<dbReference type="GO" id="GO:0016020">
    <property type="term" value="C:membrane"/>
    <property type="evidence" value="ECO:0007669"/>
    <property type="project" value="UniProtKB-SubCell"/>
</dbReference>
<dbReference type="InterPro" id="IPR027272">
    <property type="entry name" value="Piezo"/>
</dbReference>
<dbReference type="EMBL" id="CAJZBQ010000005">
    <property type="protein sequence ID" value="CAG9311917.1"/>
    <property type="molecule type" value="Genomic_DNA"/>
</dbReference>
<feature type="transmembrane region" description="Helical" evidence="6">
    <location>
        <begin position="195"/>
        <end position="213"/>
    </location>
</feature>
<feature type="transmembrane region" description="Helical" evidence="6">
    <location>
        <begin position="605"/>
        <end position="623"/>
    </location>
</feature>
<feature type="domain" description="Piezo THU9 and anchor" evidence="9">
    <location>
        <begin position="1155"/>
        <end position="1424"/>
    </location>
</feature>
<keyword evidence="3 6" id="KW-0812">Transmembrane</keyword>
<feature type="transmembrane region" description="Helical" evidence="6">
    <location>
        <begin position="1243"/>
        <end position="1261"/>
    </location>
</feature>
<feature type="transmembrane region" description="Helical" evidence="6">
    <location>
        <begin position="6"/>
        <end position="33"/>
    </location>
</feature>
<comment type="subcellular location">
    <subcellularLocation>
        <location evidence="1">Membrane</location>
        <topology evidence="1">Multi-pass membrane protein</topology>
    </subcellularLocation>
</comment>
<keyword evidence="11" id="KW-1185">Reference proteome</keyword>
<dbReference type="InterPro" id="IPR056768">
    <property type="entry name" value="THU_Piezo"/>
</dbReference>
<evidence type="ECO:0008006" key="12">
    <source>
        <dbReference type="Google" id="ProtNLM"/>
    </source>
</evidence>
<dbReference type="GO" id="GO:0071260">
    <property type="term" value="P:cellular response to mechanical stimulus"/>
    <property type="evidence" value="ECO:0007669"/>
    <property type="project" value="TreeGrafter"/>
</dbReference>
<keyword evidence="5 6" id="KW-0472">Membrane</keyword>
<dbReference type="GO" id="GO:0008381">
    <property type="term" value="F:mechanosensitive monoatomic ion channel activity"/>
    <property type="evidence" value="ECO:0007669"/>
    <property type="project" value="InterPro"/>
</dbReference>
<evidence type="ECO:0000256" key="2">
    <source>
        <dbReference type="ARBA" id="ARBA00007821"/>
    </source>
</evidence>
<name>A0AAU9IF78_9CILI</name>
<feature type="transmembrane region" description="Helical" evidence="6">
    <location>
        <begin position="669"/>
        <end position="688"/>
    </location>
</feature>
<evidence type="ECO:0000256" key="5">
    <source>
        <dbReference type="ARBA" id="ARBA00023136"/>
    </source>
</evidence>
<dbReference type="InterPro" id="IPR056770">
    <property type="entry name" value="Piezo_THU9_anchor"/>
</dbReference>
<feature type="transmembrane region" description="Helical" evidence="6">
    <location>
        <begin position="537"/>
        <end position="555"/>
    </location>
</feature>
<accession>A0AAU9IF78</accession>
<feature type="transmembrane region" description="Helical" evidence="6">
    <location>
        <begin position="233"/>
        <end position="254"/>
    </location>
</feature>